<organism evidence="1 2">
    <name type="scientific">Oxalicibacterium flavum</name>
    <dbReference type="NCBI Taxonomy" id="179467"/>
    <lineage>
        <taxon>Bacteria</taxon>
        <taxon>Pseudomonadati</taxon>
        <taxon>Pseudomonadota</taxon>
        <taxon>Betaproteobacteria</taxon>
        <taxon>Burkholderiales</taxon>
        <taxon>Oxalobacteraceae</taxon>
        <taxon>Oxalicibacterium</taxon>
    </lineage>
</organism>
<name>A0A8J2UNL3_9BURK</name>
<reference evidence="1" key="2">
    <citation type="submission" date="2020-09" db="EMBL/GenBank/DDBJ databases">
        <authorList>
            <person name="Sun Q."/>
            <person name="Sedlacek I."/>
        </authorList>
    </citation>
    <scope>NUCLEOTIDE SEQUENCE</scope>
    <source>
        <strain evidence="1">CCM 7086</strain>
    </source>
</reference>
<sequence length="87" mass="9802">MERGSDERGRCRAWRAAGRCGQGGGRRRYQYVGEIEMGGRLFAGSGLTERRVLRRRRARAGIGNVIDHGFRQAIGRRIVFGRIGKNL</sequence>
<gene>
    <name evidence="1" type="ORF">GCM10007205_23950</name>
</gene>
<reference evidence="1" key="1">
    <citation type="journal article" date="2014" name="Int. J. Syst. Evol. Microbiol.">
        <title>Complete genome sequence of Corynebacterium casei LMG S-19264T (=DSM 44701T), isolated from a smear-ripened cheese.</title>
        <authorList>
            <consortium name="US DOE Joint Genome Institute (JGI-PGF)"/>
            <person name="Walter F."/>
            <person name="Albersmeier A."/>
            <person name="Kalinowski J."/>
            <person name="Ruckert C."/>
        </authorList>
    </citation>
    <scope>NUCLEOTIDE SEQUENCE</scope>
    <source>
        <strain evidence="1">CCM 7086</strain>
    </source>
</reference>
<keyword evidence="2" id="KW-1185">Reference proteome</keyword>
<dbReference type="Proteomes" id="UP000620266">
    <property type="component" value="Unassembled WGS sequence"/>
</dbReference>
<proteinExistence type="predicted"/>
<evidence type="ECO:0000313" key="1">
    <source>
        <dbReference type="EMBL" id="GGC14330.1"/>
    </source>
</evidence>
<accession>A0A8J2UNL3</accession>
<protein>
    <submittedName>
        <fullName evidence="1">Uncharacterized protein</fullName>
    </submittedName>
</protein>
<dbReference type="EMBL" id="BMCG01000005">
    <property type="protein sequence ID" value="GGC14330.1"/>
    <property type="molecule type" value="Genomic_DNA"/>
</dbReference>
<evidence type="ECO:0000313" key="2">
    <source>
        <dbReference type="Proteomes" id="UP000620266"/>
    </source>
</evidence>
<dbReference type="AlphaFoldDB" id="A0A8J2UNL3"/>
<comment type="caution">
    <text evidence="1">The sequence shown here is derived from an EMBL/GenBank/DDBJ whole genome shotgun (WGS) entry which is preliminary data.</text>
</comment>